<keyword evidence="2" id="KW-1185">Reference proteome</keyword>
<comment type="caution">
    <text evidence="1">The sequence shown here is derived from an EMBL/GenBank/DDBJ whole genome shotgun (WGS) entry which is preliminary data.</text>
</comment>
<sequence length="201" mass="24006">MPKNNIFIAKINSITSKFDKNEQKILHNFLIEESLDNLFNEKPISKNKINLFFLLKSFSESVYENKKEILMRHKAIQTRALILDLINTDYSIDIKYIYKPEKWIFAIIKDINDCLIDYPDLINLYNKSLIQEFRDIFLNKVEKYGSNGNQLLVNFLYYIKFIKNYVDCDFTIFLNEIKKQINPSKLYKDIELNNIVDESFD</sequence>
<gene>
    <name evidence="1" type="ORF">AAJ76_560007821</name>
</gene>
<accession>A0A0F9WNM2</accession>
<dbReference type="Proteomes" id="UP000034350">
    <property type="component" value="Unassembled WGS sequence"/>
</dbReference>
<dbReference type="OrthoDB" id="2194483at2759"/>
<evidence type="ECO:0000313" key="2">
    <source>
        <dbReference type="Proteomes" id="UP000034350"/>
    </source>
</evidence>
<dbReference type="EMBL" id="JPQZ01000056">
    <property type="protein sequence ID" value="KKO74603.1"/>
    <property type="molecule type" value="Genomic_DNA"/>
</dbReference>
<dbReference type="RefSeq" id="XP_024330345.1">
    <property type="nucleotide sequence ID" value="XM_024476006.1"/>
</dbReference>
<protein>
    <submittedName>
        <fullName evidence="1">Uncharacterized protein</fullName>
    </submittedName>
</protein>
<dbReference type="GeneID" id="36320954"/>
<dbReference type="OMA" id="AYFCERM"/>
<proteinExistence type="predicted"/>
<name>A0A0F9WNM2_9MICR</name>
<dbReference type="AlphaFoldDB" id="A0A0F9WNM2"/>
<dbReference type="VEuPathDB" id="MicrosporidiaDB:NCER_100391"/>
<dbReference type="VEuPathDB" id="MicrosporidiaDB:AAJ76_560007821"/>
<organism evidence="1 2">
    <name type="scientific">Vairimorpha ceranae</name>
    <dbReference type="NCBI Taxonomy" id="40302"/>
    <lineage>
        <taxon>Eukaryota</taxon>
        <taxon>Fungi</taxon>
        <taxon>Fungi incertae sedis</taxon>
        <taxon>Microsporidia</taxon>
        <taxon>Nosematidae</taxon>
        <taxon>Vairimorpha</taxon>
    </lineage>
</organism>
<evidence type="ECO:0000313" key="1">
    <source>
        <dbReference type="EMBL" id="KKO74603.1"/>
    </source>
</evidence>
<reference evidence="1 2" key="1">
    <citation type="journal article" date="2015" name="Environ. Microbiol.">
        <title>Genome analyses suggest the presence of polyploidy and recent human-driven expansions in eight global populations of the honeybee pathogen Nosema ceranae.</title>
        <authorList>
            <person name="Pelin A."/>
            <person name="Selman M."/>
            <person name="Aris-Brosou S."/>
            <person name="Farinelli L."/>
            <person name="Corradi N."/>
        </authorList>
    </citation>
    <scope>NUCLEOTIDE SEQUENCE [LARGE SCALE GENOMIC DNA]</scope>
    <source>
        <strain evidence="1 2">PA08 1199</strain>
    </source>
</reference>
<dbReference type="VEuPathDB" id="MicrosporidiaDB:G9O61_00g013020"/>